<gene>
    <name evidence="2" type="primary">LOC108076319</name>
</gene>
<accession>A0A6P4IP43</accession>
<sequence>MTAKAIEDKSSEADYDLESEIDDHLRRLFYIKPKGESPKCKPYIVEFFGVLSLTDLRAPERKLWVIYHCKQPELDKTVDEIHQKYGKKNMFDLYRKPVFSGAALRASVKKHFAELKWFTTGNLLEAPPKSHFNDERVVKTISDLHHLEQQRLYNYVMVKNMWFKRYHT</sequence>
<reference evidence="1" key="1">
    <citation type="submission" date="2025-05" db="UniProtKB">
        <authorList>
            <consortium name="RefSeq"/>
        </authorList>
    </citation>
    <scope>NUCLEOTIDE SEQUENCE [LARGE SCALE GENOMIC DNA]</scope>
    <source>
        <strain evidence="1">14028-0561.14</strain>
    </source>
</reference>
<dbReference type="GeneID" id="108076319"/>
<dbReference type="OrthoDB" id="7804920at2759"/>
<protein>
    <submittedName>
        <fullName evidence="2">Uncharacterized protein</fullName>
    </submittedName>
</protein>
<evidence type="ECO:0000313" key="1">
    <source>
        <dbReference type="Proteomes" id="UP001652661"/>
    </source>
</evidence>
<dbReference type="Proteomes" id="UP001652661">
    <property type="component" value="Chromosome 2R"/>
</dbReference>
<dbReference type="RefSeq" id="XP_017024591.1">
    <property type="nucleotide sequence ID" value="XM_017169102.3"/>
</dbReference>
<organism evidence="1 2">
    <name type="scientific">Drosophila kikkawai</name>
    <name type="common">Fruit fly</name>
    <dbReference type="NCBI Taxonomy" id="30033"/>
    <lineage>
        <taxon>Eukaryota</taxon>
        <taxon>Metazoa</taxon>
        <taxon>Ecdysozoa</taxon>
        <taxon>Arthropoda</taxon>
        <taxon>Hexapoda</taxon>
        <taxon>Insecta</taxon>
        <taxon>Pterygota</taxon>
        <taxon>Neoptera</taxon>
        <taxon>Endopterygota</taxon>
        <taxon>Diptera</taxon>
        <taxon>Brachycera</taxon>
        <taxon>Muscomorpha</taxon>
        <taxon>Ephydroidea</taxon>
        <taxon>Drosophilidae</taxon>
        <taxon>Drosophila</taxon>
        <taxon>Sophophora</taxon>
    </lineage>
</organism>
<keyword evidence="1" id="KW-1185">Reference proteome</keyword>
<evidence type="ECO:0000313" key="2">
    <source>
        <dbReference type="RefSeq" id="XP_017024591.1"/>
    </source>
</evidence>
<name>A0A6P4IP43_DROKI</name>
<dbReference type="AlphaFoldDB" id="A0A6P4IP43"/>
<reference evidence="2" key="2">
    <citation type="submission" date="2025-08" db="UniProtKB">
        <authorList>
            <consortium name="RefSeq"/>
        </authorList>
    </citation>
    <scope>IDENTIFICATION</scope>
    <source>
        <strain evidence="2">14028-0561.14</strain>
        <tissue evidence="2">Whole fly</tissue>
    </source>
</reference>
<proteinExistence type="predicted"/>